<comment type="caution">
    <text evidence="1">The sequence shown here is derived from an EMBL/GenBank/DDBJ whole genome shotgun (WGS) entry which is preliminary data.</text>
</comment>
<gene>
    <name evidence="1" type="ORF">JCM19235_952</name>
</gene>
<evidence type="ECO:0000313" key="2">
    <source>
        <dbReference type="Proteomes" id="UP000029228"/>
    </source>
</evidence>
<protein>
    <submittedName>
        <fullName evidence="1">Uncharacterized protein</fullName>
    </submittedName>
</protein>
<dbReference type="EMBL" id="BBMR01000004">
    <property type="protein sequence ID" value="GAL19596.1"/>
    <property type="molecule type" value="Genomic_DNA"/>
</dbReference>
<evidence type="ECO:0000313" key="1">
    <source>
        <dbReference type="EMBL" id="GAL19596.1"/>
    </source>
</evidence>
<keyword evidence="2" id="KW-1185">Reference proteome</keyword>
<dbReference type="Proteomes" id="UP000029228">
    <property type="component" value="Unassembled WGS sequence"/>
</dbReference>
<dbReference type="AlphaFoldDB" id="A0A090RWF7"/>
<reference evidence="1 2" key="1">
    <citation type="submission" date="2014-09" db="EMBL/GenBank/DDBJ databases">
        <title>Vibrio maritimus JCM 19235. (C45) whole genome shotgun sequence.</title>
        <authorList>
            <person name="Sawabe T."/>
            <person name="Meirelles P."/>
            <person name="Nakanishi M."/>
            <person name="Sayaka M."/>
            <person name="Hattori M."/>
            <person name="Ohkuma M."/>
        </authorList>
    </citation>
    <scope>NUCLEOTIDE SEQUENCE [LARGE SCALE GENOMIC DNA]</scope>
    <source>
        <strain evidence="2">JCM19235</strain>
    </source>
</reference>
<sequence>MYQYKNGALIGAVFCHSNLKRLLILDEDLFAPSGDTLITQLIL</sequence>
<organism evidence="1 2">
    <name type="scientific">Vibrio maritimus</name>
    <dbReference type="NCBI Taxonomy" id="990268"/>
    <lineage>
        <taxon>Bacteria</taxon>
        <taxon>Pseudomonadati</taxon>
        <taxon>Pseudomonadota</taxon>
        <taxon>Gammaproteobacteria</taxon>
        <taxon>Vibrionales</taxon>
        <taxon>Vibrionaceae</taxon>
        <taxon>Vibrio</taxon>
    </lineage>
</organism>
<accession>A0A090RWF7</accession>
<proteinExistence type="predicted"/>
<reference evidence="1 2" key="2">
    <citation type="submission" date="2014-09" db="EMBL/GenBank/DDBJ databases">
        <authorList>
            <consortium name="NBRP consortium"/>
            <person name="Sawabe T."/>
            <person name="Meirelles P."/>
            <person name="Nakanishi M."/>
            <person name="Sayaka M."/>
            <person name="Hattori M."/>
            <person name="Ohkuma M."/>
        </authorList>
    </citation>
    <scope>NUCLEOTIDE SEQUENCE [LARGE SCALE GENOMIC DNA]</scope>
    <source>
        <strain evidence="2">JCM19235</strain>
    </source>
</reference>
<name>A0A090RWF7_9VIBR</name>